<sequence>MDSKKWDFVKEPHMSIMVKLRGVFLLPKIARRDTEIDKLKVEVVGGNLNMPEEKIARLSELVWDYYILVPDDAKAKKAIRTPLRLEYGRY</sequence>
<name>A0AAD4SJT7_9MAGN</name>
<dbReference type="EMBL" id="JAJJMB010010543">
    <property type="protein sequence ID" value="KAI3908028.1"/>
    <property type="molecule type" value="Genomic_DNA"/>
</dbReference>
<evidence type="ECO:0000313" key="1">
    <source>
        <dbReference type="EMBL" id="KAI3908028.1"/>
    </source>
</evidence>
<keyword evidence="2" id="KW-1185">Reference proteome</keyword>
<accession>A0AAD4SJT7</accession>
<dbReference type="AlphaFoldDB" id="A0AAD4SJT7"/>
<comment type="caution">
    <text evidence="1">The sequence shown here is derived from an EMBL/GenBank/DDBJ whole genome shotgun (WGS) entry which is preliminary data.</text>
</comment>
<protein>
    <submittedName>
        <fullName evidence="1">Uncharacterized protein</fullName>
    </submittedName>
</protein>
<evidence type="ECO:0000313" key="2">
    <source>
        <dbReference type="Proteomes" id="UP001202328"/>
    </source>
</evidence>
<dbReference type="Proteomes" id="UP001202328">
    <property type="component" value="Unassembled WGS sequence"/>
</dbReference>
<gene>
    <name evidence="1" type="ORF">MKW98_003673</name>
</gene>
<reference evidence="1" key="1">
    <citation type="submission" date="2022-04" db="EMBL/GenBank/DDBJ databases">
        <title>A functionally conserved STORR gene fusion in Papaver species that diverged 16.8 million years ago.</title>
        <authorList>
            <person name="Catania T."/>
        </authorList>
    </citation>
    <scope>NUCLEOTIDE SEQUENCE</scope>
    <source>
        <strain evidence="1">S-188037</strain>
    </source>
</reference>
<proteinExistence type="predicted"/>
<organism evidence="1 2">
    <name type="scientific">Papaver atlanticum</name>
    <dbReference type="NCBI Taxonomy" id="357466"/>
    <lineage>
        <taxon>Eukaryota</taxon>
        <taxon>Viridiplantae</taxon>
        <taxon>Streptophyta</taxon>
        <taxon>Embryophyta</taxon>
        <taxon>Tracheophyta</taxon>
        <taxon>Spermatophyta</taxon>
        <taxon>Magnoliopsida</taxon>
        <taxon>Ranunculales</taxon>
        <taxon>Papaveraceae</taxon>
        <taxon>Papaveroideae</taxon>
        <taxon>Papaver</taxon>
    </lineage>
</organism>